<organism evidence="1 2">
    <name type="scientific">Scutellospora calospora</name>
    <dbReference type="NCBI Taxonomy" id="85575"/>
    <lineage>
        <taxon>Eukaryota</taxon>
        <taxon>Fungi</taxon>
        <taxon>Fungi incertae sedis</taxon>
        <taxon>Mucoromycota</taxon>
        <taxon>Glomeromycotina</taxon>
        <taxon>Glomeromycetes</taxon>
        <taxon>Diversisporales</taxon>
        <taxon>Gigasporaceae</taxon>
        <taxon>Scutellospora</taxon>
    </lineage>
</organism>
<dbReference type="EMBL" id="CAJVPM010010030">
    <property type="protein sequence ID" value="CAG8569481.1"/>
    <property type="molecule type" value="Genomic_DNA"/>
</dbReference>
<sequence length="146" mass="16705">KSVAELDDTNNIKYLPPTKCEGLLEKIRAAIYLSLDELWSIPDEIGLKASMLDPRVLKLLSFATENERRNTEAQIRAELLILEAQFRQNNDNTEACITTEEEEYDSLSAELWSSLSTPTTQTKNSPCTRFSKHDIILKKKLSIFRK</sequence>
<protein>
    <submittedName>
        <fullName evidence="1">6895_t:CDS:1</fullName>
    </submittedName>
</protein>
<feature type="non-terminal residue" evidence="1">
    <location>
        <position position="1"/>
    </location>
</feature>
<accession>A0ACA9M604</accession>
<dbReference type="Proteomes" id="UP000789860">
    <property type="component" value="Unassembled WGS sequence"/>
</dbReference>
<gene>
    <name evidence="1" type="ORF">SCALOS_LOCUS5800</name>
</gene>
<keyword evidence="2" id="KW-1185">Reference proteome</keyword>
<evidence type="ECO:0000313" key="1">
    <source>
        <dbReference type="EMBL" id="CAG8569481.1"/>
    </source>
</evidence>
<reference evidence="1" key="1">
    <citation type="submission" date="2021-06" db="EMBL/GenBank/DDBJ databases">
        <authorList>
            <person name="Kallberg Y."/>
            <person name="Tangrot J."/>
            <person name="Rosling A."/>
        </authorList>
    </citation>
    <scope>NUCLEOTIDE SEQUENCE</scope>
    <source>
        <strain evidence="1">AU212A</strain>
    </source>
</reference>
<comment type="caution">
    <text evidence="1">The sequence shown here is derived from an EMBL/GenBank/DDBJ whole genome shotgun (WGS) entry which is preliminary data.</text>
</comment>
<proteinExistence type="predicted"/>
<evidence type="ECO:0000313" key="2">
    <source>
        <dbReference type="Proteomes" id="UP000789860"/>
    </source>
</evidence>
<name>A0ACA9M604_9GLOM</name>